<gene>
    <name evidence="2" type="ORF">MAR_017022</name>
</gene>
<dbReference type="InterPro" id="IPR020090">
    <property type="entry name" value="PTN/MK_C_dom"/>
</dbReference>
<feature type="domain" description="Pleiotrophin/Midkine C-terminal" evidence="1">
    <location>
        <begin position="419"/>
        <end position="470"/>
    </location>
</feature>
<proteinExistence type="predicted"/>
<evidence type="ECO:0000313" key="2">
    <source>
        <dbReference type="EMBL" id="WAR07064.1"/>
    </source>
</evidence>
<evidence type="ECO:0000259" key="1">
    <source>
        <dbReference type="Pfam" id="PF01091"/>
    </source>
</evidence>
<dbReference type="Pfam" id="PF01091">
    <property type="entry name" value="PTN_MK_C"/>
    <property type="match status" value="5"/>
</dbReference>
<feature type="domain" description="Pleiotrophin/Midkine C-terminal" evidence="1">
    <location>
        <begin position="603"/>
        <end position="652"/>
    </location>
</feature>
<organism evidence="2 3">
    <name type="scientific">Mya arenaria</name>
    <name type="common">Soft-shell clam</name>
    <dbReference type="NCBI Taxonomy" id="6604"/>
    <lineage>
        <taxon>Eukaryota</taxon>
        <taxon>Metazoa</taxon>
        <taxon>Spiralia</taxon>
        <taxon>Lophotrochozoa</taxon>
        <taxon>Mollusca</taxon>
        <taxon>Bivalvia</taxon>
        <taxon>Autobranchia</taxon>
        <taxon>Heteroconchia</taxon>
        <taxon>Euheterodonta</taxon>
        <taxon>Imparidentia</taxon>
        <taxon>Neoheterodontei</taxon>
        <taxon>Myida</taxon>
        <taxon>Myoidea</taxon>
        <taxon>Myidae</taxon>
        <taxon>Mya</taxon>
    </lineage>
</organism>
<reference evidence="2" key="1">
    <citation type="submission" date="2022-11" db="EMBL/GenBank/DDBJ databases">
        <title>Centuries of genome instability and evolution in soft-shell clam transmissible cancer (bioRxiv).</title>
        <authorList>
            <person name="Hart S.F.M."/>
            <person name="Yonemitsu M.A."/>
            <person name="Giersch R.M."/>
            <person name="Beal B.F."/>
            <person name="Arriagada G."/>
            <person name="Davis B.W."/>
            <person name="Ostrander E.A."/>
            <person name="Goff S.P."/>
            <person name="Metzger M.J."/>
        </authorList>
    </citation>
    <scope>NUCLEOTIDE SEQUENCE</scope>
    <source>
        <strain evidence="2">MELC-2E11</strain>
        <tissue evidence="2">Siphon/mantle</tissue>
    </source>
</reference>
<dbReference type="InterPro" id="IPR038130">
    <property type="entry name" value="PTN/MK_C_dom_sf"/>
</dbReference>
<dbReference type="Proteomes" id="UP001164746">
    <property type="component" value="Chromosome 6"/>
</dbReference>
<accession>A0ABY7ED26</accession>
<evidence type="ECO:0000313" key="3">
    <source>
        <dbReference type="Proteomes" id="UP001164746"/>
    </source>
</evidence>
<feature type="domain" description="Pleiotrophin/Midkine C-terminal" evidence="1">
    <location>
        <begin position="318"/>
        <end position="365"/>
    </location>
</feature>
<protein>
    <recommendedName>
        <fullName evidence="1">Pleiotrophin/Midkine C-terminal domain-containing protein</fullName>
    </recommendedName>
</protein>
<dbReference type="PANTHER" id="PTHR21050:SF1">
    <property type="entry name" value="MIDKINE AND PLEIOTROPHIN 1, ISOFORM A-RELATED"/>
    <property type="match status" value="1"/>
</dbReference>
<feature type="domain" description="Pleiotrophin/Midkine C-terminal" evidence="1">
    <location>
        <begin position="368"/>
        <end position="414"/>
    </location>
</feature>
<sequence>MYPGSQLERFSASTGQVVTVTSVPVSYTNVVTKLLDSICSPSGESIQLLEQKTSYKGVNWQLRHESSAVSYLYSNTEFPVPEAVEYELMQDAECRGYRNHGLEPSLCHSEKVNAIKLYKLILLSKRLDRKGRKKILRLDSADYKTRSHVDKRVPCCVVFDGYHGGGPDIPIKKAVFPGRLYVEKPMNKACIAMSKGTSTWTACTDNKMNQTFTSTFTGCSTDPLVQEPNASKKRDCAKTIMDDLTTCATGAIFNRTYSEAGTQCKVRKQTAKKSTEMDCNKFYKVKGEKVKGEKKAGKKASKKAKRINRKSKRIARDQCKYRRGTWKECDAVTNVRRMVRTLKKQRPGCPLTLTIEKACRPSHKQQRGCKYKRGQWSECDGTTNIKTMVKTLKRGDPASCPPTQTKEKICKRKHAGLKDNCKYRKAGRWSTCDMKTGLISREMVLKKGDANVCLPSKTVTKSCSKKRGNRGKSGCKYDKSVWSPCDAATNKVTRTLTLVSGDPTLCNATKTQTKRCKDKHLRPHWTNMREMVKTLKRGDPSKCEPTQTIERKCRSSRNTKVCKYKKEPWSACDPTTNLIMRRQVLQSGPATCRSVKEYTRKCKKECRFVSGEWSECDIESEQMTRVDNLRPGSLETCPSTRVLNKPCGRKEKRCVYGEADWLECDSSDQPVRTRTQPLLSGGPSCLPERVTTKSCKKKNGQERCFYGPWQAYDECQNGVRKKIRTVLQGGLECERKFI</sequence>
<dbReference type="EMBL" id="CP111017">
    <property type="protein sequence ID" value="WAR07064.1"/>
    <property type="molecule type" value="Genomic_DNA"/>
</dbReference>
<dbReference type="PANTHER" id="PTHR21050">
    <property type="entry name" value="MIDKINE AND PLEIOTROPHIN 1, ISOFORM A-RELATED"/>
    <property type="match status" value="1"/>
</dbReference>
<name>A0ABY7ED26_MYAAR</name>
<dbReference type="Gene3D" id="2.30.90.10">
    <property type="entry name" value="Heparin-binding Growth Factor, Midkine, Chain A- C-terminal Domain"/>
    <property type="match status" value="7"/>
</dbReference>
<keyword evidence="3" id="KW-1185">Reference proteome</keyword>
<feature type="domain" description="Pleiotrophin/Midkine C-terminal" evidence="1">
    <location>
        <begin position="473"/>
        <end position="519"/>
    </location>
</feature>